<dbReference type="PANTHER" id="PTHR21139">
    <property type="entry name" value="TRIOSEPHOSPHATE ISOMERASE"/>
    <property type="match status" value="1"/>
</dbReference>
<comment type="similarity">
    <text evidence="1">Belongs to the triosephosphate isomerase family.</text>
</comment>
<dbReference type="EMBL" id="NCVQ01000003">
    <property type="protein sequence ID" value="PWZ40302.1"/>
    <property type="molecule type" value="Genomic_DNA"/>
</dbReference>
<proteinExistence type="inferred from homology"/>
<dbReference type="InterPro" id="IPR013785">
    <property type="entry name" value="Aldolase_TIM"/>
</dbReference>
<protein>
    <submittedName>
        <fullName evidence="6">Triosephosphate isomerase, chloroplastic</fullName>
    </submittedName>
</protein>
<dbReference type="ExpressionAtlas" id="A0A3L6FZE2">
    <property type="expression patterns" value="baseline"/>
</dbReference>
<dbReference type="PROSITE" id="PS51440">
    <property type="entry name" value="TIM_2"/>
    <property type="match status" value="1"/>
</dbReference>
<dbReference type="CDD" id="cd00311">
    <property type="entry name" value="TIM"/>
    <property type="match status" value="1"/>
</dbReference>
<evidence type="ECO:0000256" key="2">
    <source>
        <dbReference type="ARBA" id="ARBA00011738"/>
    </source>
</evidence>
<sequence>MERPPSFPPVVPLTTLPRRRPRQPAHRRLRPAWSTPKRPRPASSMFLAGCSVEYKMSISDFVVAPPFIYIDQVKNSLTGRIEVSAQNFIGKKAAYALSQNVKVIACIGELLEEREACKTFDVCFRQKKAFADVVIAYEPVWAIGTRKVATPEQAQEVHAPALFKDKKPVKVIKKNSAAVTKFLDELAKIGFI</sequence>
<dbReference type="Proteomes" id="UP000251960">
    <property type="component" value="Chromosome 2"/>
</dbReference>
<evidence type="ECO:0000256" key="3">
    <source>
        <dbReference type="ARBA" id="ARBA00023235"/>
    </source>
</evidence>
<feature type="region of interest" description="Disordered" evidence="5">
    <location>
        <begin position="1"/>
        <end position="41"/>
    </location>
</feature>
<comment type="subunit">
    <text evidence="2">Homodimer.</text>
</comment>
<comment type="caution">
    <text evidence="6">The sequence shown here is derived from an EMBL/GenBank/DDBJ whole genome shotgun (WGS) entry which is preliminary data.</text>
</comment>
<evidence type="ECO:0000256" key="5">
    <source>
        <dbReference type="SAM" id="MobiDB-lite"/>
    </source>
</evidence>
<accession>A0A3L6FZE2</accession>
<reference evidence="6 7" key="1">
    <citation type="journal article" date="2018" name="Nat. Genet.">
        <title>Extensive intraspecific gene order and gene structural variations between Mo17 and other maize genomes.</title>
        <authorList>
            <person name="Sun S."/>
            <person name="Zhou Y."/>
            <person name="Chen J."/>
            <person name="Shi J."/>
            <person name="Zhao H."/>
            <person name="Zhao H."/>
            <person name="Song W."/>
            <person name="Zhang M."/>
            <person name="Cui Y."/>
            <person name="Dong X."/>
            <person name="Liu H."/>
            <person name="Ma X."/>
            <person name="Jiao Y."/>
            <person name="Wang B."/>
            <person name="Wei X."/>
            <person name="Stein J.C."/>
            <person name="Glaubitz J.C."/>
            <person name="Lu F."/>
            <person name="Yu G."/>
            <person name="Liang C."/>
            <person name="Fengler K."/>
            <person name="Li B."/>
            <person name="Rafalski A."/>
            <person name="Schnable P.S."/>
            <person name="Ware D.H."/>
            <person name="Buckler E.S."/>
            <person name="Lai J."/>
        </authorList>
    </citation>
    <scope>NUCLEOTIDE SEQUENCE [LARGE SCALE GENOMIC DNA]</scope>
    <source>
        <strain evidence="7">cv. Missouri 17</strain>
        <tissue evidence="6">Seedling</tissue>
    </source>
</reference>
<dbReference type="SUPFAM" id="SSF51351">
    <property type="entry name" value="Triosephosphate isomerase (TIM)"/>
    <property type="match status" value="1"/>
</dbReference>
<dbReference type="PANTHER" id="PTHR21139:SF2">
    <property type="entry name" value="TRIOSEPHOSPHATE ISOMERASE"/>
    <property type="match status" value="1"/>
</dbReference>
<dbReference type="AlphaFoldDB" id="A0A3L6FZE2"/>
<name>A0A3L6FZE2_MAIZE</name>
<organism evidence="6 7">
    <name type="scientific">Zea mays</name>
    <name type="common">Maize</name>
    <dbReference type="NCBI Taxonomy" id="4577"/>
    <lineage>
        <taxon>Eukaryota</taxon>
        <taxon>Viridiplantae</taxon>
        <taxon>Streptophyta</taxon>
        <taxon>Embryophyta</taxon>
        <taxon>Tracheophyta</taxon>
        <taxon>Spermatophyta</taxon>
        <taxon>Magnoliopsida</taxon>
        <taxon>Liliopsida</taxon>
        <taxon>Poales</taxon>
        <taxon>Poaceae</taxon>
        <taxon>PACMAD clade</taxon>
        <taxon>Panicoideae</taxon>
        <taxon>Andropogonodae</taxon>
        <taxon>Andropogoneae</taxon>
        <taxon>Tripsacinae</taxon>
        <taxon>Zea</taxon>
    </lineage>
</organism>
<comment type="pathway">
    <text evidence="4">Carbohydrate biosynthesis.</text>
</comment>
<evidence type="ECO:0000256" key="4">
    <source>
        <dbReference type="ARBA" id="ARBA00024331"/>
    </source>
</evidence>
<evidence type="ECO:0000256" key="1">
    <source>
        <dbReference type="ARBA" id="ARBA00007422"/>
    </source>
</evidence>
<evidence type="ECO:0000313" key="6">
    <source>
        <dbReference type="EMBL" id="PWZ40302.1"/>
    </source>
</evidence>
<dbReference type="GO" id="GO:0004807">
    <property type="term" value="F:triose-phosphate isomerase activity"/>
    <property type="evidence" value="ECO:0007669"/>
    <property type="project" value="InterPro"/>
</dbReference>
<keyword evidence="3 6" id="KW-0413">Isomerase</keyword>
<gene>
    <name evidence="6" type="primary">TPIC_3</name>
    <name evidence="6" type="ORF">Zm00014a_044447</name>
</gene>
<dbReference type="Pfam" id="PF00121">
    <property type="entry name" value="TIM"/>
    <property type="match status" value="1"/>
</dbReference>
<feature type="compositionally biased region" description="Basic residues" evidence="5">
    <location>
        <begin position="17"/>
        <end position="30"/>
    </location>
</feature>
<dbReference type="GO" id="GO:0005886">
    <property type="term" value="C:plasma membrane"/>
    <property type="evidence" value="ECO:0007669"/>
    <property type="project" value="InterPro"/>
</dbReference>
<feature type="compositionally biased region" description="Pro residues" evidence="5">
    <location>
        <begin position="1"/>
        <end position="11"/>
    </location>
</feature>
<evidence type="ECO:0000313" key="7">
    <source>
        <dbReference type="Proteomes" id="UP000251960"/>
    </source>
</evidence>
<dbReference type="InterPro" id="IPR035990">
    <property type="entry name" value="TIM_sf"/>
</dbReference>
<dbReference type="InterPro" id="IPR000652">
    <property type="entry name" value="Triosephosphate_isomerase"/>
</dbReference>
<dbReference type="Gene3D" id="3.20.20.70">
    <property type="entry name" value="Aldolase class I"/>
    <property type="match status" value="1"/>
</dbReference>